<keyword evidence="4" id="KW-1003">Cell membrane</keyword>
<feature type="transmembrane region" description="Helical" evidence="9">
    <location>
        <begin position="60"/>
        <end position="84"/>
    </location>
</feature>
<dbReference type="Pfam" id="PF03553">
    <property type="entry name" value="Na_H_antiporter"/>
    <property type="match status" value="1"/>
</dbReference>
<comment type="similarity">
    <text evidence="8">Belongs to the NhaC Na(+)/H(+) (TC 2.A.35) antiporter family.</text>
</comment>
<evidence type="ECO:0000313" key="12">
    <source>
        <dbReference type="Proteomes" id="UP000190140"/>
    </source>
</evidence>
<dbReference type="OrthoDB" id="9762978at2"/>
<evidence type="ECO:0000256" key="7">
    <source>
        <dbReference type="ARBA" id="ARBA00023136"/>
    </source>
</evidence>
<dbReference type="PANTHER" id="PTHR33451:SF3">
    <property type="entry name" value="MALATE-2H(+)_NA(+)-LACTATE ANTIPORTER"/>
    <property type="match status" value="1"/>
</dbReference>
<dbReference type="InterPro" id="IPR052180">
    <property type="entry name" value="NhaC_Na-H+_Antiporter"/>
</dbReference>
<evidence type="ECO:0000256" key="4">
    <source>
        <dbReference type="ARBA" id="ARBA00022475"/>
    </source>
</evidence>
<evidence type="ECO:0000256" key="2">
    <source>
        <dbReference type="ARBA" id="ARBA00022448"/>
    </source>
</evidence>
<feature type="transmembrane region" description="Helical" evidence="9">
    <location>
        <begin position="215"/>
        <end position="240"/>
    </location>
</feature>
<protein>
    <submittedName>
        <fullName evidence="11">Malate-2H(+)/Na(+)-lactate antiporter</fullName>
    </submittedName>
</protein>
<sequence>MIGLFVCLSFILGSIILNKPTFLGLILSTTFIYLLYLNKGYSYKTLNNSLISGLFSAKKVLIILSLIGMLTSIWMISGTIPYLMHLGLSLLMNYNFLFLSFIIMSFISLILGSSSGSISTIGVVLMSIGKSIGIDPFILAGAIVSGAFIGDRSSPLSACLNLTTEITNTTILGNIKILNRTLFPSFILASLIYYIIGMSFSNIDLIQIENTLKTLSTHFVLTPFALIPLIVLFVSIIFRINIATSIFLSIVASCIFCISVLKIGFTDIASTLLFGFHSTQKEVSSLISGGGLISMLRILLTIASSAIFTGIIGEVNLLSSFFNKLTCNITSKFSLMLRTGFLSIFINMLTCNQTIGIIIPGKFMNHYFKNQNMRSELLVHSIADMGTITVPLIPWNINSIISATVLGVSAFEFIPYSFLCYFLPLMFIIRYKFIEPS</sequence>
<proteinExistence type="inferred from homology"/>
<feature type="transmembrane region" description="Helical" evidence="9">
    <location>
        <begin position="403"/>
        <end position="429"/>
    </location>
</feature>
<organism evidence="11 12">
    <name type="scientific">Alkalithermobacter paradoxus</name>
    <dbReference type="NCBI Taxonomy" id="29349"/>
    <lineage>
        <taxon>Bacteria</taxon>
        <taxon>Bacillati</taxon>
        <taxon>Bacillota</taxon>
        <taxon>Clostridia</taxon>
        <taxon>Peptostreptococcales</taxon>
        <taxon>Tepidibacteraceae</taxon>
        <taxon>Alkalithermobacter</taxon>
    </lineage>
</organism>
<dbReference type="AlphaFoldDB" id="A0A1V4I3Y7"/>
<evidence type="ECO:0000256" key="9">
    <source>
        <dbReference type="SAM" id="Phobius"/>
    </source>
</evidence>
<feature type="transmembrane region" description="Helical" evidence="9">
    <location>
        <begin position="246"/>
        <end position="265"/>
    </location>
</feature>
<feature type="domain" description="Na+/H+ antiporter NhaC-like C-terminal" evidence="10">
    <location>
        <begin position="146"/>
        <end position="429"/>
    </location>
</feature>
<dbReference type="InterPro" id="IPR018461">
    <property type="entry name" value="Na/H_Antiport_NhaC-like_C"/>
</dbReference>
<evidence type="ECO:0000256" key="6">
    <source>
        <dbReference type="ARBA" id="ARBA00022989"/>
    </source>
</evidence>
<dbReference type="EMBL" id="MZGW01000013">
    <property type="protein sequence ID" value="OPJ54701.1"/>
    <property type="molecule type" value="Genomic_DNA"/>
</dbReference>
<dbReference type="GO" id="GO:0005886">
    <property type="term" value="C:plasma membrane"/>
    <property type="evidence" value="ECO:0007669"/>
    <property type="project" value="UniProtKB-SubCell"/>
</dbReference>
<comment type="subcellular location">
    <subcellularLocation>
        <location evidence="1">Cell membrane</location>
        <topology evidence="1">Multi-pass membrane protein</topology>
    </subcellularLocation>
</comment>
<reference evidence="11 12" key="1">
    <citation type="submission" date="2017-03" db="EMBL/GenBank/DDBJ databases">
        <title>Genome sequence of Clostridium thermoalcaliphilum DSM 7309.</title>
        <authorList>
            <person name="Poehlein A."/>
            <person name="Daniel R."/>
        </authorList>
    </citation>
    <scope>NUCLEOTIDE SEQUENCE [LARGE SCALE GENOMIC DNA]</scope>
    <source>
        <strain evidence="11 12">DSM 7309</strain>
    </source>
</reference>
<gene>
    <name evidence="11" type="primary">mleN_4</name>
    <name evidence="11" type="ORF">CLOTH_19910</name>
</gene>
<feature type="transmembrane region" description="Helical" evidence="9">
    <location>
        <begin position="286"/>
        <end position="312"/>
    </location>
</feature>
<dbReference type="Proteomes" id="UP000190140">
    <property type="component" value="Unassembled WGS sequence"/>
</dbReference>
<dbReference type="GO" id="GO:0015297">
    <property type="term" value="F:antiporter activity"/>
    <property type="evidence" value="ECO:0007669"/>
    <property type="project" value="UniProtKB-KW"/>
</dbReference>
<comment type="caution">
    <text evidence="11">The sequence shown here is derived from an EMBL/GenBank/DDBJ whole genome shotgun (WGS) entry which is preliminary data.</text>
</comment>
<keyword evidence="5 9" id="KW-0812">Transmembrane</keyword>
<keyword evidence="12" id="KW-1185">Reference proteome</keyword>
<feature type="transmembrane region" description="Helical" evidence="9">
    <location>
        <begin position="96"/>
        <end position="125"/>
    </location>
</feature>
<dbReference type="RefSeq" id="WP_158080505.1">
    <property type="nucleotide sequence ID" value="NZ_MZGW01000013.1"/>
</dbReference>
<keyword evidence="2" id="KW-0813">Transport</keyword>
<keyword evidence="6 9" id="KW-1133">Transmembrane helix</keyword>
<evidence type="ECO:0000259" key="10">
    <source>
        <dbReference type="Pfam" id="PF03553"/>
    </source>
</evidence>
<feature type="transmembrane region" description="Helical" evidence="9">
    <location>
        <begin position="182"/>
        <end position="203"/>
    </location>
</feature>
<evidence type="ECO:0000256" key="3">
    <source>
        <dbReference type="ARBA" id="ARBA00022449"/>
    </source>
</evidence>
<evidence type="ECO:0000256" key="8">
    <source>
        <dbReference type="ARBA" id="ARBA00038435"/>
    </source>
</evidence>
<dbReference type="PANTHER" id="PTHR33451">
    <property type="entry name" value="MALATE-2H(+)/NA(+)-LACTATE ANTIPORTER"/>
    <property type="match status" value="1"/>
</dbReference>
<evidence type="ECO:0000313" key="11">
    <source>
        <dbReference type="EMBL" id="OPJ54701.1"/>
    </source>
</evidence>
<evidence type="ECO:0000256" key="5">
    <source>
        <dbReference type="ARBA" id="ARBA00022692"/>
    </source>
</evidence>
<accession>A0A1V4I3Y7</accession>
<evidence type="ECO:0000256" key="1">
    <source>
        <dbReference type="ARBA" id="ARBA00004651"/>
    </source>
</evidence>
<keyword evidence="7 9" id="KW-0472">Membrane</keyword>
<feature type="transmembrane region" description="Helical" evidence="9">
    <location>
        <begin position="20"/>
        <end position="39"/>
    </location>
</feature>
<name>A0A1V4I3Y7_9FIRM</name>
<keyword evidence="3" id="KW-0050">Antiport</keyword>
<feature type="transmembrane region" description="Helical" evidence="9">
    <location>
        <begin position="341"/>
        <end position="365"/>
    </location>
</feature>